<dbReference type="Pfam" id="PF26215">
    <property type="entry name" value="HTH_animal"/>
    <property type="match status" value="1"/>
</dbReference>
<evidence type="ECO:0000313" key="2">
    <source>
        <dbReference type="EMBL" id="CAL8133249.1"/>
    </source>
</evidence>
<evidence type="ECO:0000259" key="1">
    <source>
        <dbReference type="PROSITE" id="PS50878"/>
    </source>
</evidence>
<gene>
    <name evidence="2" type="ORF">ODALV1_LOCUS24982</name>
</gene>
<feature type="domain" description="Reverse transcriptase" evidence="1">
    <location>
        <begin position="1"/>
        <end position="197"/>
    </location>
</feature>
<proteinExistence type="predicted"/>
<name>A0ABP1RQP5_9HEXA</name>
<dbReference type="PROSITE" id="PS50878">
    <property type="entry name" value="RT_POL"/>
    <property type="match status" value="1"/>
</dbReference>
<dbReference type="InterPro" id="IPR000477">
    <property type="entry name" value="RT_dom"/>
</dbReference>
<dbReference type="PANTHER" id="PTHR21301:SF10">
    <property type="entry name" value="REVERSE TRANSCRIPTASE DOMAIN-CONTAINING PROTEIN"/>
    <property type="match status" value="1"/>
</dbReference>
<evidence type="ECO:0000313" key="3">
    <source>
        <dbReference type="Proteomes" id="UP001642540"/>
    </source>
</evidence>
<keyword evidence="3" id="KW-1185">Reference proteome</keyword>
<accession>A0ABP1RQP5</accession>
<dbReference type="EMBL" id="CAXLJM020000097">
    <property type="protein sequence ID" value="CAL8133249.1"/>
    <property type="molecule type" value="Genomic_DNA"/>
</dbReference>
<comment type="caution">
    <text evidence="2">The sequence shown here is derived from an EMBL/GenBank/DDBJ whole genome shotgun (WGS) entry which is preliminary data.</text>
</comment>
<protein>
    <recommendedName>
        <fullName evidence="1">Reverse transcriptase domain-containing protein</fullName>
    </recommendedName>
</protein>
<organism evidence="2 3">
    <name type="scientific">Orchesella dallaii</name>
    <dbReference type="NCBI Taxonomy" id="48710"/>
    <lineage>
        <taxon>Eukaryota</taxon>
        <taxon>Metazoa</taxon>
        <taxon>Ecdysozoa</taxon>
        <taxon>Arthropoda</taxon>
        <taxon>Hexapoda</taxon>
        <taxon>Collembola</taxon>
        <taxon>Entomobryomorpha</taxon>
        <taxon>Entomobryoidea</taxon>
        <taxon>Orchesellidae</taxon>
        <taxon>Orchesellinae</taxon>
        <taxon>Orchesella</taxon>
    </lineage>
</organism>
<dbReference type="InterPro" id="IPR058912">
    <property type="entry name" value="HTH_animal"/>
</dbReference>
<sequence length="374" mass="43096">MYASAYVDTVMKPIVEGTPAFIKDTTDFLLAIGEVKHNNQGYLATGDVASLYTVIPHTDGLKALKHHLDKRDDQNPSTSCIVRLAELVLTLNAFEFNNQFYQQVSGVAMGTKMGPTYADAFMAYLEEKLFERKPHPPSTVYKRFRDDIFIFSADNVDTFTNLAEELNGMHPNIKIEFNQGRSLPYLDTVVTMTNDSLKTTVYYKPTDSHSYLLYTSHHPRNTRDAIPFSQFLRLRRICSEEEDFLEKGREMKEFFRGKLYPNRVVEAAFNRVKIIPREVALQQSNRTTEEKLPFVLTFNQIGQATMGTIRELYKDTIGQDAELKRIFPNVPTAAYRRPKNLRDLLVRARLNQERREPHPYPGTIPCNVKKMPYM</sequence>
<dbReference type="Proteomes" id="UP001642540">
    <property type="component" value="Unassembled WGS sequence"/>
</dbReference>
<reference evidence="2 3" key="1">
    <citation type="submission" date="2024-08" db="EMBL/GenBank/DDBJ databases">
        <authorList>
            <person name="Cucini C."/>
            <person name="Frati F."/>
        </authorList>
    </citation>
    <scope>NUCLEOTIDE SEQUENCE [LARGE SCALE GENOMIC DNA]</scope>
</reference>
<dbReference type="PANTHER" id="PTHR21301">
    <property type="entry name" value="REVERSE TRANSCRIPTASE"/>
    <property type="match status" value="1"/>
</dbReference>